<gene>
    <name evidence="1" type="ORF">QRT03_26095</name>
</gene>
<comment type="caution">
    <text evidence="1">The sequence shown here is derived from an EMBL/GenBank/DDBJ whole genome shotgun (WGS) entry which is preliminary data.</text>
</comment>
<protein>
    <submittedName>
        <fullName evidence="1">Uncharacterized protein</fullName>
    </submittedName>
</protein>
<proteinExistence type="predicted"/>
<organism evidence="1 2">
    <name type="scientific">Actinomycetospora termitidis</name>
    <dbReference type="NCBI Taxonomy" id="3053470"/>
    <lineage>
        <taxon>Bacteria</taxon>
        <taxon>Bacillati</taxon>
        <taxon>Actinomycetota</taxon>
        <taxon>Actinomycetes</taxon>
        <taxon>Pseudonocardiales</taxon>
        <taxon>Pseudonocardiaceae</taxon>
        <taxon>Actinomycetospora</taxon>
    </lineage>
</organism>
<evidence type="ECO:0000313" key="2">
    <source>
        <dbReference type="Proteomes" id="UP001231924"/>
    </source>
</evidence>
<keyword evidence="2" id="KW-1185">Reference proteome</keyword>
<dbReference type="RefSeq" id="WP_286056061.1">
    <property type="nucleotide sequence ID" value="NZ_JASVWF010000007.1"/>
</dbReference>
<dbReference type="Proteomes" id="UP001231924">
    <property type="component" value="Unassembled WGS sequence"/>
</dbReference>
<accession>A0ABT7MFM1</accession>
<name>A0ABT7MFM1_9PSEU</name>
<reference evidence="1 2" key="1">
    <citation type="submission" date="2023-06" db="EMBL/GenBank/DDBJ databases">
        <title>Actinomycetospora Odt1-22.</title>
        <authorList>
            <person name="Supong K."/>
        </authorList>
    </citation>
    <scope>NUCLEOTIDE SEQUENCE [LARGE SCALE GENOMIC DNA]</scope>
    <source>
        <strain evidence="1 2">Odt1-22</strain>
    </source>
</reference>
<evidence type="ECO:0000313" key="1">
    <source>
        <dbReference type="EMBL" id="MDL5159466.1"/>
    </source>
</evidence>
<sequence length="172" mass="18937">MNRDRVSDWLTTMPTYRQCVGRLIADREDGTRAHCAIGVAMARAALQPAASGIIIGTVPTTWGIRIAAFRPTAGELHPDTYPGVTELYDALEQWLGLDVLALRVCLRDLPEQLAADLRLFLPLLPHDDGWELWALNDYGVPLHLQRDALRVTLGVDTEHVGRPLLDLAGVPA</sequence>
<dbReference type="EMBL" id="JASVWF010000007">
    <property type="protein sequence ID" value="MDL5159466.1"/>
    <property type="molecule type" value="Genomic_DNA"/>
</dbReference>